<dbReference type="EMBL" id="MT631066">
    <property type="protein sequence ID" value="QNO45074.1"/>
    <property type="molecule type" value="Genomic_DNA"/>
</dbReference>
<dbReference type="PANTHER" id="PTHR36566:SF1">
    <property type="entry name" value="PYRIDINIUM-3,5-BISTHIOCARBOXYLIC ACID MONONUCLEOTIDE NICKEL INSERTION PROTEIN"/>
    <property type="match status" value="1"/>
</dbReference>
<dbReference type="HAMAP" id="MF_01074">
    <property type="entry name" value="LarC"/>
    <property type="match status" value="1"/>
</dbReference>
<gene>
    <name evidence="4" type="primary">larC</name>
    <name evidence="4" type="ORF">DDJHKDJF_00004</name>
    <name evidence="3" type="ORF">MGFAJANB_00004</name>
</gene>
<keyword evidence="1 2" id="KW-0533">Nickel</keyword>
<dbReference type="GO" id="GO:0016829">
    <property type="term" value="F:lyase activity"/>
    <property type="evidence" value="ECO:0007669"/>
    <property type="project" value="UniProtKB-UniRule"/>
</dbReference>
<proteinExistence type="inferred from homology"/>
<dbReference type="Gene3D" id="3.30.70.1380">
    <property type="entry name" value="Transcriptional regulatory protein pf0864 domain like"/>
    <property type="match status" value="1"/>
</dbReference>
<dbReference type="Pfam" id="PF01969">
    <property type="entry name" value="Ni_insertion"/>
    <property type="match status" value="1"/>
</dbReference>
<accession>A0A7G9YQS2</accession>
<dbReference type="Gene3D" id="3.10.20.300">
    <property type="entry name" value="mk0293 like domain"/>
    <property type="match status" value="1"/>
</dbReference>
<dbReference type="GO" id="GO:0016151">
    <property type="term" value="F:nickel cation binding"/>
    <property type="evidence" value="ECO:0007669"/>
    <property type="project" value="UniProtKB-UniRule"/>
</dbReference>
<comment type="similarity">
    <text evidence="2">Belongs to the LarC family.</text>
</comment>
<dbReference type="InterPro" id="IPR002822">
    <property type="entry name" value="Ni_insertion"/>
</dbReference>
<dbReference type="PANTHER" id="PTHR36566">
    <property type="entry name" value="NICKEL INSERTION PROTEIN-RELATED"/>
    <property type="match status" value="1"/>
</dbReference>
<dbReference type="NCBIfam" id="TIGR00299">
    <property type="entry name" value="nickel pincer cofactor biosynthesis protein LarC"/>
    <property type="match status" value="1"/>
</dbReference>
<evidence type="ECO:0000256" key="1">
    <source>
        <dbReference type="ARBA" id="ARBA00022596"/>
    </source>
</evidence>
<organism evidence="4">
    <name type="scientific">Candidatus Methanogaster sp. ANME-2c ERB4</name>
    <dbReference type="NCBI Taxonomy" id="2759911"/>
    <lineage>
        <taxon>Archaea</taxon>
        <taxon>Methanobacteriati</taxon>
        <taxon>Methanobacteriota</taxon>
        <taxon>Stenosarchaea group</taxon>
        <taxon>Methanomicrobia</taxon>
        <taxon>Methanosarcinales</taxon>
        <taxon>ANME-2 cluster</taxon>
        <taxon>Candidatus Methanogasteraceae</taxon>
        <taxon>Candidatus Methanogaster</taxon>
    </lineage>
</organism>
<dbReference type="AlphaFoldDB" id="A0A7G9YQS2"/>
<protein>
    <recommendedName>
        <fullName evidence="2">Putative nickel insertion protein</fullName>
    </recommendedName>
</protein>
<evidence type="ECO:0000313" key="4">
    <source>
        <dbReference type="EMBL" id="QNO50356.1"/>
    </source>
</evidence>
<sequence>MGASGDMIIASLIDLGSNPAHIKEIMESVAPVTVDIERTTKKGISATRVRVSEIADKSETSTYPEIVAAIRSSGLPDSIVRDALAIFSRIASAESRVHGVSEDELHLHELGQADAIADVVGASAAIHDLAPSKVFCARIVAGRGFVDTAHGRCPVPAPATLGILAGSGLLWEYGSIEHELLTPTGAAILAHLADRAEPGSGGGCVATGIGYGAGKADLEIPNVLRVIRCEDERGGQGHDHVQGHVHGRGADADMDRGGDASLWWDDVEVLETSVDDVTGEVLGNLIDELIAFGACDAIVIPATMKKGRSGHLIQVITKPGDSARIARRIIEETGSLGVRISPTKHRLIAKRKMESVRIEIDGAEWDAAVKIATDEGGCILSISAEFEDAKTIAQKTGVPVREVMRRIVDLAWAAK</sequence>
<dbReference type="EMBL" id="MT631431">
    <property type="protein sequence ID" value="QNO50356.1"/>
    <property type="molecule type" value="Genomic_DNA"/>
</dbReference>
<keyword evidence="2 4" id="KW-0456">Lyase</keyword>
<name>A0A7G9YQS2_9EURY</name>
<reference evidence="4" key="1">
    <citation type="submission" date="2020-06" db="EMBL/GenBank/DDBJ databases">
        <title>Unique genomic features of the anaerobic methanotrophic archaea.</title>
        <authorList>
            <person name="Chadwick G.L."/>
            <person name="Skennerton C.T."/>
            <person name="Laso-Perez R."/>
            <person name="Leu A.O."/>
            <person name="Speth D.R."/>
            <person name="Yu H."/>
            <person name="Morgan-Lang C."/>
            <person name="Hatzenpichler R."/>
            <person name="Goudeau D."/>
            <person name="Malmstrom R."/>
            <person name="Brazelton W.J."/>
            <person name="Woyke T."/>
            <person name="Hallam S.J."/>
            <person name="Tyson G.W."/>
            <person name="Wegener G."/>
            <person name="Boetius A."/>
            <person name="Orphan V."/>
        </authorList>
    </citation>
    <scope>NUCLEOTIDE SEQUENCE</scope>
</reference>
<evidence type="ECO:0000256" key="2">
    <source>
        <dbReference type="HAMAP-Rule" id="MF_01074"/>
    </source>
</evidence>
<evidence type="ECO:0000313" key="3">
    <source>
        <dbReference type="EMBL" id="QNO45074.1"/>
    </source>
</evidence>